<evidence type="ECO:0000313" key="2">
    <source>
        <dbReference type="Proteomes" id="UP001054945"/>
    </source>
</evidence>
<dbReference type="EMBL" id="BPLR01005747">
    <property type="protein sequence ID" value="GIY04725.1"/>
    <property type="molecule type" value="Genomic_DNA"/>
</dbReference>
<evidence type="ECO:0000313" key="1">
    <source>
        <dbReference type="EMBL" id="GIY04725.1"/>
    </source>
</evidence>
<proteinExistence type="predicted"/>
<name>A0AAV4Q5K2_CAEEX</name>
<dbReference type="AlphaFoldDB" id="A0AAV4Q5K2"/>
<dbReference type="Proteomes" id="UP001054945">
    <property type="component" value="Unassembled WGS sequence"/>
</dbReference>
<comment type="caution">
    <text evidence="1">The sequence shown here is derived from an EMBL/GenBank/DDBJ whole genome shotgun (WGS) entry which is preliminary data.</text>
</comment>
<gene>
    <name evidence="1" type="ORF">CEXT_811001</name>
</gene>
<reference evidence="1 2" key="1">
    <citation type="submission" date="2021-06" db="EMBL/GenBank/DDBJ databases">
        <title>Caerostris extrusa draft genome.</title>
        <authorList>
            <person name="Kono N."/>
            <person name="Arakawa K."/>
        </authorList>
    </citation>
    <scope>NUCLEOTIDE SEQUENCE [LARGE SCALE GENOMIC DNA]</scope>
</reference>
<protein>
    <submittedName>
        <fullName evidence="1">Uncharacterized protein</fullName>
    </submittedName>
</protein>
<organism evidence="1 2">
    <name type="scientific">Caerostris extrusa</name>
    <name type="common">Bark spider</name>
    <name type="synonym">Caerostris bankana</name>
    <dbReference type="NCBI Taxonomy" id="172846"/>
    <lineage>
        <taxon>Eukaryota</taxon>
        <taxon>Metazoa</taxon>
        <taxon>Ecdysozoa</taxon>
        <taxon>Arthropoda</taxon>
        <taxon>Chelicerata</taxon>
        <taxon>Arachnida</taxon>
        <taxon>Araneae</taxon>
        <taxon>Araneomorphae</taxon>
        <taxon>Entelegynae</taxon>
        <taxon>Araneoidea</taxon>
        <taxon>Araneidae</taxon>
        <taxon>Caerostris</taxon>
    </lineage>
</organism>
<accession>A0AAV4Q5K2</accession>
<keyword evidence="2" id="KW-1185">Reference proteome</keyword>
<sequence>MMLNHEKKESAFSIIDEGIPFCLILIFIQKGEPVTPTGRVPVWWIGDYLHRHFRWVVGGKKIPPADQQVGDQPLEAMATLLLMKNQDANALENINL</sequence>